<dbReference type="InterPro" id="IPR001967">
    <property type="entry name" value="Peptidase_S11_N"/>
</dbReference>
<keyword evidence="12" id="KW-0645">Protease</keyword>
<dbReference type="InterPro" id="IPR012338">
    <property type="entry name" value="Beta-lactam/transpept-like"/>
</dbReference>
<keyword evidence="3" id="KW-0378">Hydrolase</keyword>
<evidence type="ECO:0000256" key="5">
    <source>
        <dbReference type="ARBA" id="ARBA00022984"/>
    </source>
</evidence>
<dbReference type="InterPro" id="IPR018044">
    <property type="entry name" value="Peptidase_S11"/>
</dbReference>
<keyword evidence="5" id="KW-0573">Peptidoglycan synthesis</keyword>
<keyword evidence="4" id="KW-0133">Cell shape</keyword>
<evidence type="ECO:0000256" key="8">
    <source>
        <dbReference type="PIRSR" id="PIRSR618044-2"/>
    </source>
</evidence>
<feature type="chain" id="PRO_5012883952" evidence="10">
    <location>
        <begin position="26"/>
        <end position="504"/>
    </location>
</feature>
<dbReference type="GO" id="GO:0009002">
    <property type="term" value="F:serine-type D-Ala-D-Ala carboxypeptidase activity"/>
    <property type="evidence" value="ECO:0007669"/>
    <property type="project" value="InterPro"/>
</dbReference>
<comment type="similarity">
    <text evidence="1 9">Belongs to the peptidase S11 family.</text>
</comment>
<dbReference type="Pfam" id="PF00768">
    <property type="entry name" value="Peptidase_S11"/>
    <property type="match status" value="1"/>
</dbReference>
<evidence type="ECO:0000313" key="13">
    <source>
        <dbReference type="Proteomes" id="UP000324781"/>
    </source>
</evidence>
<feature type="binding site" evidence="8">
    <location>
        <position position="241"/>
    </location>
    <ligand>
        <name>substrate</name>
    </ligand>
</feature>
<name>A0A1M6EBK8_9FIRM</name>
<keyword evidence="2 10" id="KW-0732">Signal</keyword>
<evidence type="ECO:0000256" key="2">
    <source>
        <dbReference type="ARBA" id="ARBA00022729"/>
    </source>
</evidence>
<organism evidence="12 13">
    <name type="scientific">Thermoclostridium caenicola</name>
    <dbReference type="NCBI Taxonomy" id="659425"/>
    <lineage>
        <taxon>Bacteria</taxon>
        <taxon>Bacillati</taxon>
        <taxon>Bacillota</taxon>
        <taxon>Clostridia</taxon>
        <taxon>Eubacteriales</taxon>
        <taxon>Oscillospiraceae</taxon>
        <taxon>Thermoclostridium</taxon>
    </lineage>
</organism>
<protein>
    <submittedName>
        <fullName evidence="12">D-alanyl-D-alanine carboxypeptidase</fullName>
    </submittedName>
</protein>
<dbReference type="GO" id="GO:0071555">
    <property type="term" value="P:cell wall organization"/>
    <property type="evidence" value="ECO:0007669"/>
    <property type="project" value="UniProtKB-KW"/>
</dbReference>
<accession>A0A1M6EBK8</accession>
<evidence type="ECO:0000256" key="4">
    <source>
        <dbReference type="ARBA" id="ARBA00022960"/>
    </source>
</evidence>
<evidence type="ECO:0000256" key="9">
    <source>
        <dbReference type="RuleBase" id="RU004016"/>
    </source>
</evidence>
<proteinExistence type="inferred from homology"/>
<evidence type="ECO:0000256" key="10">
    <source>
        <dbReference type="SAM" id="SignalP"/>
    </source>
</evidence>
<reference evidence="12 13" key="1">
    <citation type="submission" date="2016-11" db="EMBL/GenBank/DDBJ databases">
        <authorList>
            <person name="Varghese N."/>
            <person name="Submissions S."/>
        </authorList>
    </citation>
    <scope>NUCLEOTIDE SEQUENCE [LARGE SCALE GENOMIC DNA]</scope>
    <source>
        <strain evidence="12 13">DSM 19027</strain>
    </source>
</reference>
<evidence type="ECO:0000256" key="3">
    <source>
        <dbReference type="ARBA" id="ARBA00022801"/>
    </source>
</evidence>
<evidence type="ECO:0000259" key="11">
    <source>
        <dbReference type="Pfam" id="PF00768"/>
    </source>
</evidence>
<dbReference type="PANTHER" id="PTHR21581">
    <property type="entry name" value="D-ALANYL-D-ALANINE CARBOXYPEPTIDASE"/>
    <property type="match status" value="1"/>
</dbReference>
<sequence length="504" mass="55604">MRKKGTLLMLTLYLLICVTSFPVYADDTRPVLPEVQAESYILINAADNRVICEKEADRKQYPASTTKILTAVLALEAGYYEQTTTVSQAAVDGIGINGSNMALKPGETLQFKDLLRMTLISSANDAANALAEGVSGSISAFVLLMNEKIRELGLSNTHFTNPVGLDVEDGHPEHQTTARELAQLMRYATSNTRFREIIGETEYALPVTNFHPESRGSRKSTDLLLTQLQYQSDSFSVVGGKTGYTKAAQNVFVACARNGEGVELILVLMKHPNRRAMFEDSYKLFEYGFALVSRDRSLAATGFYDLRYRESADVIHKFYESGYVAGNEDGCFDYAADVSREEFLRVLGRIKDPVAATGTAESGRTYLAAAIEQGVVDATWSGTGSLTMTRGDAVTVMSRHIPARRNLLEQFALMLRIKDFKAIPASSRLDVLKAVKTGIIPLADDGILGYDETISREEMVLMLDRYIQYRDTVLNPILSLVGHIHPIRGAVRNFYIPSVPVSAK</sequence>
<feature type="active site" description="Acyl-ester intermediate" evidence="7">
    <location>
        <position position="64"/>
    </location>
</feature>
<feature type="domain" description="Peptidase S11 D-alanyl-D-alanine carboxypeptidase A N-terminal" evidence="11">
    <location>
        <begin position="32"/>
        <end position="271"/>
    </location>
</feature>
<evidence type="ECO:0000256" key="1">
    <source>
        <dbReference type="ARBA" id="ARBA00007164"/>
    </source>
</evidence>
<dbReference type="GO" id="GO:0006508">
    <property type="term" value="P:proteolysis"/>
    <property type="evidence" value="ECO:0007669"/>
    <property type="project" value="InterPro"/>
</dbReference>
<dbReference type="EMBL" id="FQZP01000011">
    <property type="protein sequence ID" value="SHI82688.1"/>
    <property type="molecule type" value="Genomic_DNA"/>
</dbReference>
<dbReference type="Proteomes" id="UP000324781">
    <property type="component" value="Unassembled WGS sequence"/>
</dbReference>
<dbReference type="GO" id="GO:0009252">
    <property type="term" value="P:peptidoglycan biosynthetic process"/>
    <property type="evidence" value="ECO:0007669"/>
    <property type="project" value="UniProtKB-KW"/>
</dbReference>
<dbReference type="PRINTS" id="PR00725">
    <property type="entry name" value="DADACBPTASE1"/>
</dbReference>
<gene>
    <name evidence="12" type="ORF">SAMN05444373_101146</name>
</gene>
<evidence type="ECO:0000256" key="6">
    <source>
        <dbReference type="ARBA" id="ARBA00023316"/>
    </source>
</evidence>
<dbReference type="OrthoDB" id="9791132at2"/>
<dbReference type="SUPFAM" id="SSF56601">
    <property type="entry name" value="beta-lactamase/transpeptidase-like"/>
    <property type="match status" value="1"/>
</dbReference>
<dbReference type="AlphaFoldDB" id="A0A1M6EBK8"/>
<dbReference type="RefSeq" id="WP_149678251.1">
    <property type="nucleotide sequence ID" value="NZ_FQZP01000011.1"/>
</dbReference>
<feature type="signal peptide" evidence="10">
    <location>
        <begin position="1"/>
        <end position="25"/>
    </location>
</feature>
<feature type="active site" description="Proton acceptor" evidence="7">
    <location>
        <position position="67"/>
    </location>
</feature>
<evidence type="ECO:0000256" key="7">
    <source>
        <dbReference type="PIRSR" id="PIRSR618044-1"/>
    </source>
</evidence>
<dbReference type="Gene3D" id="3.40.710.10">
    <property type="entry name" value="DD-peptidase/beta-lactamase superfamily"/>
    <property type="match status" value="1"/>
</dbReference>
<dbReference type="GO" id="GO:0008360">
    <property type="term" value="P:regulation of cell shape"/>
    <property type="evidence" value="ECO:0007669"/>
    <property type="project" value="UniProtKB-KW"/>
</dbReference>
<feature type="active site" evidence="7">
    <location>
        <position position="122"/>
    </location>
</feature>
<keyword evidence="12" id="KW-0121">Carboxypeptidase</keyword>
<dbReference type="PANTHER" id="PTHR21581:SF6">
    <property type="entry name" value="TRAFFICKING PROTEIN PARTICLE COMPLEX SUBUNIT 12"/>
    <property type="match status" value="1"/>
</dbReference>
<keyword evidence="6" id="KW-0961">Cell wall biogenesis/degradation</keyword>
<keyword evidence="13" id="KW-1185">Reference proteome</keyword>
<evidence type="ECO:0000313" key="12">
    <source>
        <dbReference type="EMBL" id="SHI82688.1"/>
    </source>
</evidence>